<dbReference type="InterPro" id="IPR001024">
    <property type="entry name" value="PLAT/LH2_dom"/>
</dbReference>
<proteinExistence type="predicted"/>
<evidence type="ECO:0000256" key="2">
    <source>
        <dbReference type="SAM" id="SignalP"/>
    </source>
</evidence>
<evidence type="ECO:0000256" key="1">
    <source>
        <dbReference type="PROSITE-ProRule" id="PRU00152"/>
    </source>
</evidence>
<dbReference type="AlphaFoldDB" id="A0A8X7WM17"/>
<dbReference type="Proteomes" id="UP000886595">
    <property type="component" value="Unassembled WGS sequence"/>
</dbReference>
<accession>A0A8X7WM17</accession>
<reference evidence="4 5" key="1">
    <citation type="submission" date="2020-02" db="EMBL/GenBank/DDBJ databases">
        <authorList>
            <person name="Ma Q."/>
            <person name="Huang Y."/>
            <person name="Song X."/>
            <person name="Pei D."/>
        </authorList>
    </citation>
    <scope>NUCLEOTIDE SEQUENCE [LARGE SCALE GENOMIC DNA]</scope>
    <source>
        <strain evidence="4">Sxm20200214</strain>
        <tissue evidence="4">Leaf</tissue>
    </source>
</reference>
<comment type="caution">
    <text evidence="1">Lacks conserved residue(s) required for the propagation of feature annotation.</text>
</comment>
<dbReference type="OrthoDB" id="5322100at2759"/>
<dbReference type="InterPro" id="IPR036392">
    <property type="entry name" value="PLAT/LH2_dom_sf"/>
</dbReference>
<dbReference type="PANTHER" id="PTHR31718:SF64">
    <property type="entry name" value="OS10G0361900 PROTEIN"/>
    <property type="match status" value="1"/>
</dbReference>
<evidence type="ECO:0000259" key="3">
    <source>
        <dbReference type="PROSITE" id="PS50095"/>
    </source>
</evidence>
<feature type="signal peptide" evidence="2">
    <location>
        <begin position="1"/>
        <end position="23"/>
    </location>
</feature>
<name>A0A8X7WM17_BRACI</name>
<dbReference type="Gene3D" id="2.60.60.20">
    <property type="entry name" value="PLAT/LH2 domain"/>
    <property type="match status" value="1"/>
</dbReference>
<feature type="domain" description="PLAT" evidence="3">
    <location>
        <begin position="26"/>
        <end position="148"/>
    </location>
</feature>
<sequence>MGRPDILLLVPVLIASISFLALAEECTYTIGIQTGTRADSGTDSVIGVVLADKSGEYTEFKNLGISTRHDYFENGDFDEYSGTGSCLPGPVCYMKLTSDGSGNKPGWYVEYVDVTTDKAGSRGKFIRFSVEQWLAIDENPHKLYAERNKCSSDIQKIGYSIEQRLSIKPNQVQFSKLSSMEKSYALMADNLRDQAKKFKNIVAVVDAGNLAGLRRHWRNLCSSRSQRYVCRAQGLVFYEKGIMCVAETLPSDPSIAKMGHGIQNLREEESRIGQNLHYRKNFPIRPSISDFDETVMGHFEVVFYSKHSMKILEVGYVAREKWTRDDMATSHLPRSGWLVTWRFLIVKGNLVTKFVSSRRLVCTDPGVRSGDGPDSPVVELPPLLVKGKWVAPWTSAAGRHAREVG</sequence>
<evidence type="ECO:0000313" key="5">
    <source>
        <dbReference type="Proteomes" id="UP000886595"/>
    </source>
</evidence>
<dbReference type="PANTHER" id="PTHR31718">
    <property type="entry name" value="PLAT DOMAIN-CONTAINING PROTEIN"/>
    <property type="match status" value="1"/>
</dbReference>
<dbReference type="PROSITE" id="PS50095">
    <property type="entry name" value="PLAT"/>
    <property type="match status" value="1"/>
</dbReference>
<comment type="caution">
    <text evidence="4">The sequence shown here is derived from an EMBL/GenBank/DDBJ whole genome shotgun (WGS) entry which is preliminary data.</text>
</comment>
<dbReference type="EMBL" id="JAAMPC010000001">
    <property type="protein sequence ID" value="KAG2332216.1"/>
    <property type="molecule type" value="Genomic_DNA"/>
</dbReference>
<keyword evidence="5" id="KW-1185">Reference proteome</keyword>
<keyword evidence="2" id="KW-0732">Signal</keyword>
<dbReference type="SUPFAM" id="SSF49723">
    <property type="entry name" value="Lipase/lipooxygenase domain (PLAT/LH2 domain)"/>
    <property type="match status" value="1"/>
</dbReference>
<feature type="chain" id="PRO_5036463447" description="PLAT domain-containing protein" evidence="2">
    <location>
        <begin position="24"/>
        <end position="405"/>
    </location>
</feature>
<gene>
    <name evidence="4" type="ORF">Bca52824_003396</name>
</gene>
<protein>
    <recommendedName>
        <fullName evidence="3">PLAT domain-containing protein</fullName>
    </recommendedName>
</protein>
<organism evidence="4 5">
    <name type="scientific">Brassica carinata</name>
    <name type="common">Ethiopian mustard</name>
    <name type="synonym">Abyssinian cabbage</name>
    <dbReference type="NCBI Taxonomy" id="52824"/>
    <lineage>
        <taxon>Eukaryota</taxon>
        <taxon>Viridiplantae</taxon>
        <taxon>Streptophyta</taxon>
        <taxon>Embryophyta</taxon>
        <taxon>Tracheophyta</taxon>
        <taxon>Spermatophyta</taxon>
        <taxon>Magnoliopsida</taxon>
        <taxon>eudicotyledons</taxon>
        <taxon>Gunneridae</taxon>
        <taxon>Pentapetalae</taxon>
        <taxon>rosids</taxon>
        <taxon>malvids</taxon>
        <taxon>Brassicales</taxon>
        <taxon>Brassicaceae</taxon>
        <taxon>Brassiceae</taxon>
        <taxon>Brassica</taxon>
    </lineage>
</organism>
<dbReference type="Pfam" id="PF01477">
    <property type="entry name" value="PLAT"/>
    <property type="match status" value="1"/>
</dbReference>
<evidence type="ECO:0000313" key="4">
    <source>
        <dbReference type="EMBL" id="KAG2332216.1"/>
    </source>
</evidence>